<evidence type="ECO:0000256" key="1">
    <source>
        <dbReference type="ARBA" id="ARBA00005094"/>
    </source>
</evidence>
<dbReference type="OrthoDB" id="9806546at2"/>
<evidence type="ECO:0000256" key="7">
    <source>
        <dbReference type="ARBA" id="ARBA00023229"/>
    </source>
</evidence>
<keyword evidence="6 9" id="KW-0464">Manganese</keyword>
<evidence type="ECO:0000256" key="4">
    <source>
        <dbReference type="ARBA" id="ARBA00022857"/>
    </source>
</evidence>
<feature type="domain" description="DXP reductoisomerase C-terminal" evidence="12">
    <location>
        <begin position="291"/>
        <end position="407"/>
    </location>
</feature>
<dbReference type="GO" id="GO:0016853">
    <property type="term" value="F:isomerase activity"/>
    <property type="evidence" value="ECO:0007669"/>
    <property type="project" value="UniProtKB-KW"/>
</dbReference>
<dbReference type="FunFam" id="3.40.50.720:FF:000045">
    <property type="entry name" value="1-deoxy-D-xylulose 5-phosphate reductoisomerase"/>
    <property type="match status" value="1"/>
</dbReference>
<dbReference type="Pfam" id="PF13288">
    <property type="entry name" value="DXPR_C"/>
    <property type="match status" value="1"/>
</dbReference>
<dbReference type="SUPFAM" id="SSF69055">
    <property type="entry name" value="1-deoxy-D-xylulose-5-phosphate reductoisomerase, C-terminal domain"/>
    <property type="match status" value="1"/>
</dbReference>
<comment type="function">
    <text evidence="9">Catalyzes the NADPH-dependent rearrangement and reduction of 1-deoxy-D-xylulose-5-phosphate (DXP) to 2-C-methyl-D-erythritol 4-phosphate (MEP).</text>
</comment>
<feature type="binding site" evidence="9">
    <location>
        <position position="251"/>
    </location>
    <ligand>
        <name>Mn(2+)</name>
        <dbReference type="ChEBI" id="CHEBI:29035"/>
    </ligand>
</feature>
<evidence type="ECO:0000256" key="8">
    <source>
        <dbReference type="ARBA" id="ARBA00048543"/>
    </source>
</evidence>
<feature type="binding site" evidence="9">
    <location>
        <position position="182"/>
    </location>
    <ligand>
        <name>1-deoxy-D-xylulose 5-phosphate</name>
        <dbReference type="ChEBI" id="CHEBI:57792"/>
    </ligand>
</feature>
<evidence type="ECO:0000259" key="10">
    <source>
        <dbReference type="Pfam" id="PF02670"/>
    </source>
</evidence>
<evidence type="ECO:0000256" key="3">
    <source>
        <dbReference type="ARBA" id="ARBA00022723"/>
    </source>
</evidence>
<dbReference type="EMBL" id="VHJK01000001">
    <property type="protein sequence ID" value="TRD10456.1"/>
    <property type="molecule type" value="Genomic_DNA"/>
</dbReference>
<dbReference type="Gene3D" id="1.10.1740.10">
    <property type="match status" value="1"/>
</dbReference>
<evidence type="ECO:0000256" key="2">
    <source>
        <dbReference type="ARBA" id="ARBA00006825"/>
    </source>
</evidence>
<name>A0A547P8K3_9SPHN</name>
<evidence type="ECO:0000259" key="12">
    <source>
        <dbReference type="Pfam" id="PF13288"/>
    </source>
</evidence>
<feature type="binding site" evidence="9">
    <location>
        <position position="155"/>
    </location>
    <ligand>
        <name>1-deoxy-D-xylulose 5-phosphate</name>
        <dbReference type="ChEBI" id="CHEBI:57792"/>
    </ligand>
</feature>
<keyword evidence="3 9" id="KW-0479">Metal-binding</keyword>
<feature type="domain" description="1-deoxy-D-xylulose 5-phosphate reductoisomerase C-terminal" evidence="11">
    <location>
        <begin position="176"/>
        <end position="259"/>
    </location>
</feature>
<dbReference type="PIRSF" id="PIRSF006205">
    <property type="entry name" value="Dxp_reductismrs"/>
    <property type="match status" value="1"/>
</dbReference>
<feature type="binding site" evidence="9">
    <location>
        <position position="45"/>
    </location>
    <ligand>
        <name>NADPH</name>
        <dbReference type="ChEBI" id="CHEBI:57783"/>
    </ligand>
</feature>
<feature type="binding site" evidence="9">
    <location>
        <position position="46"/>
    </location>
    <ligand>
        <name>NADPH</name>
        <dbReference type="ChEBI" id="CHEBI:57783"/>
    </ligand>
</feature>
<keyword evidence="7 9" id="KW-0414">Isoprene biosynthesis</keyword>
<dbReference type="UniPathway" id="UPA00056">
    <property type="reaction ID" value="UER00092"/>
</dbReference>
<sequence>MVVSLTALTASLPFSLSCLWLRLHPLFWDYDAVTRSITILGATGSIGASTLDLVRRNRDLWHVDTLTANCSAAELAKLAHEFDAKLAVVGDESCLSELRSALSGTDIETAGGAQALCEAASRPVDMTVAAIVGCAGLGPVMAAVERGGTIALANKEALVSAGEVLMSAVQRHGATLLPTDSEHNAIFQCLAGNDITEVSRITLTASGGPLRTWTPEQLKAATPAQAVAHPNWSMGAKISVDSATMMNKGLEFIEAHHLFPVGLDKLRIVVHPQSVIHSMVEYRDRSTLAQLGPSDMRVPIASCLAWPKRMDTPLEPLDLAAIGELTFRPTDEVRFPATRLAREAIQAGGAAPAILNAANEVAVAAFLDGQIGFMQITAMVEDTLSRYTAAVPVNLEDILAIDAEARTRANQILESTALV</sequence>
<feature type="binding site" evidence="9">
    <location>
        <position position="154"/>
    </location>
    <ligand>
        <name>NADPH</name>
        <dbReference type="ChEBI" id="CHEBI:57783"/>
    </ligand>
</feature>
<keyword evidence="13" id="KW-0413">Isomerase</keyword>
<reference evidence="13 14" key="1">
    <citation type="submission" date="2019-06" db="EMBL/GenBank/DDBJ databases">
        <title>Erythrobacter insulae sp. nov., isolated from a tidal flat.</title>
        <authorList>
            <person name="Yoon J.-H."/>
        </authorList>
    </citation>
    <scope>NUCLEOTIDE SEQUENCE [LARGE SCALE GENOMIC DNA]</scope>
    <source>
        <strain evidence="13 14">JBTF-M21</strain>
    </source>
</reference>
<dbReference type="GO" id="GO:0051484">
    <property type="term" value="P:isopentenyl diphosphate biosynthetic process, methylerythritol 4-phosphate pathway involved in terpenoid biosynthetic process"/>
    <property type="evidence" value="ECO:0007669"/>
    <property type="project" value="TreeGrafter"/>
</dbReference>
<evidence type="ECO:0000256" key="5">
    <source>
        <dbReference type="ARBA" id="ARBA00023002"/>
    </source>
</evidence>
<dbReference type="GO" id="GO:0030604">
    <property type="term" value="F:1-deoxy-D-xylulose-5-phosphate reductoisomerase activity"/>
    <property type="evidence" value="ECO:0007669"/>
    <property type="project" value="UniProtKB-UniRule"/>
</dbReference>
<feature type="binding site" evidence="9">
    <location>
        <position position="229"/>
    </location>
    <ligand>
        <name>1-deoxy-D-xylulose 5-phosphate</name>
        <dbReference type="ChEBI" id="CHEBI:57792"/>
    </ligand>
</feature>
<gene>
    <name evidence="9" type="primary">dxr</name>
    <name evidence="13" type="ORF">FGU71_00245</name>
</gene>
<dbReference type="InterPro" id="IPR036291">
    <property type="entry name" value="NAD(P)-bd_dom_sf"/>
</dbReference>
<comment type="cofactor">
    <cofactor evidence="9">
        <name>Mg(2+)</name>
        <dbReference type="ChEBI" id="CHEBI:18420"/>
    </cofactor>
    <cofactor evidence="9">
        <name>Mn(2+)</name>
        <dbReference type="ChEBI" id="CHEBI:29035"/>
    </cofactor>
</comment>
<feature type="binding site" evidence="9">
    <location>
        <position position="180"/>
    </location>
    <ligand>
        <name>Mn(2+)</name>
        <dbReference type="ChEBI" id="CHEBI:29035"/>
    </ligand>
</feature>
<comment type="caution">
    <text evidence="13">The sequence shown here is derived from an EMBL/GenBank/DDBJ whole genome shotgun (WGS) entry which is preliminary data.</text>
</comment>
<organism evidence="13 14">
    <name type="scientific">Erythrobacter insulae</name>
    <dbReference type="NCBI Taxonomy" id="2584124"/>
    <lineage>
        <taxon>Bacteria</taxon>
        <taxon>Pseudomonadati</taxon>
        <taxon>Pseudomonadota</taxon>
        <taxon>Alphaproteobacteria</taxon>
        <taxon>Sphingomonadales</taxon>
        <taxon>Erythrobacteraceae</taxon>
        <taxon>Erythrobacter/Porphyrobacter group</taxon>
        <taxon>Erythrobacter</taxon>
    </lineage>
</organism>
<evidence type="ECO:0000313" key="14">
    <source>
        <dbReference type="Proteomes" id="UP000316343"/>
    </source>
</evidence>
<dbReference type="InterPro" id="IPR013512">
    <property type="entry name" value="DXP_reductoisomerase_N"/>
</dbReference>
<feature type="binding site" evidence="9">
    <location>
        <position position="242"/>
    </location>
    <ligand>
        <name>1-deoxy-D-xylulose 5-phosphate</name>
        <dbReference type="ChEBI" id="CHEBI:57792"/>
    </ligand>
</feature>
<keyword evidence="5 9" id="KW-0560">Oxidoreductase</keyword>
<feature type="binding site" evidence="9">
    <location>
        <position position="235"/>
    </location>
    <ligand>
        <name>NADPH</name>
        <dbReference type="ChEBI" id="CHEBI:57783"/>
    </ligand>
</feature>
<dbReference type="Pfam" id="PF02670">
    <property type="entry name" value="DXP_reductoisom"/>
    <property type="match status" value="1"/>
</dbReference>
<evidence type="ECO:0000256" key="9">
    <source>
        <dbReference type="HAMAP-Rule" id="MF_00183"/>
    </source>
</evidence>
<feature type="binding site" evidence="9">
    <location>
        <position position="251"/>
    </location>
    <ligand>
        <name>1-deoxy-D-xylulose 5-phosphate</name>
        <dbReference type="ChEBI" id="CHEBI:57792"/>
    </ligand>
</feature>
<feature type="binding site" evidence="9">
    <location>
        <position position="248"/>
    </location>
    <ligand>
        <name>1-deoxy-D-xylulose 5-phosphate</name>
        <dbReference type="ChEBI" id="CHEBI:57792"/>
    </ligand>
</feature>
<proteinExistence type="inferred from homology"/>
<dbReference type="NCBIfam" id="TIGR00243">
    <property type="entry name" value="Dxr"/>
    <property type="match status" value="1"/>
</dbReference>
<dbReference type="PANTHER" id="PTHR30525">
    <property type="entry name" value="1-DEOXY-D-XYLULOSE 5-PHOSPHATE REDUCTOISOMERASE"/>
    <property type="match status" value="1"/>
</dbReference>
<dbReference type="Gene3D" id="3.40.50.720">
    <property type="entry name" value="NAD(P)-binding Rossmann-like Domain"/>
    <property type="match status" value="1"/>
</dbReference>
<feature type="binding site" evidence="9">
    <location>
        <position position="182"/>
    </location>
    <ligand>
        <name>Mn(2+)</name>
        <dbReference type="ChEBI" id="CHEBI:29035"/>
    </ligand>
</feature>
<dbReference type="GO" id="GO:0030145">
    <property type="term" value="F:manganese ion binding"/>
    <property type="evidence" value="ECO:0007669"/>
    <property type="project" value="TreeGrafter"/>
</dbReference>
<keyword evidence="14" id="KW-1185">Reference proteome</keyword>
<feature type="binding site" evidence="9">
    <location>
        <position position="181"/>
    </location>
    <ligand>
        <name>1-deoxy-D-xylulose 5-phosphate</name>
        <dbReference type="ChEBI" id="CHEBI:57792"/>
    </ligand>
</feature>
<evidence type="ECO:0000256" key="6">
    <source>
        <dbReference type="ARBA" id="ARBA00023211"/>
    </source>
</evidence>
<dbReference type="SUPFAM" id="SSF55347">
    <property type="entry name" value="Glyceraldehyde-3-phosphate dehydrogenase-like, C-terminal domain"/>
    <property type="match status" value="1"/>
</dbReference>
<comment type="similarity">
    <text evidence="2 9">Belongs to the DXR family.</text>
</comment>
<evidence type="ECO:0000313" key="13">
    <source>
        <dbReference type="EMBL" id="TRD10456.1"/>
    </source>
</evidence>
<keyword evidence="9" id="KW-0460">Magnesium</keyword>
<comment type="catalytic activity">
    <reaction evidence="8">
        <text>2-C-methyl-D-erythritol 4-phosphate + NADP(+) = 1-deoxy-D-xylulose 5-phosphate + NADPH + H(+)</text>
        <dbReference type="Rhea" id="RHEA:13717"/>
        <dbReference type="ChEBI" id="CHEBI:15378"/>
        <dbReference type="ChEBI" id="CHEBI:57783"/>
        <dbReference type="ChEBI" id="CHEBI:57792"/>
        <dbReference type="ChEBI" id="CHEBI:58262"/>
        <dbReference type="ChEBI" id="CHEBI:58349"/>
        <dbReference type="EC" id="1.1.1.267"/>
    </reaction>
    <physiologicalReaction direction="right-to-left" evidence="8">
        <dbReference type="Rhea" id="RHEA:13719"/>
    </physiologicalReaction>
</comment>
<dbReference type="InterPro" id="IPR003821">
    <property type="entry name" value="DXP_reductoisomerase"/>
</dbReference>
<dbReference type="GO" id="GO:0070402">
    <property type="term" value="F:NADPH binding"/>
    <property type="evidence" value="ECO:0007669"/>
    <property type="project" value="InterPro"/>
</dbReference>
<feature type="binding site" evidence="9">
    <location>
        <position position="247"/>
    </location>
    <ligand>
        <name>1-deoxy-D-xylulose 5-phosphate</name>
        <dbReference type="ChEBI" id="CHEBI:57792"/>
    </ligand>
</feature>
<comment type="caution">
    <text evidence="9">Lacks conserved residue(s) required for the propagation of feature annotation.</text>
</comment>
<evidence type="ECO:0000259" key="11">
    <source>
        <dbReference type="Pfam" id="PF08436"/>
    </source>
</evidence>
<feature type="binding site" evidence="9">
    <location>
        <position position="43"/>
    </location>
    <ligand>
        <name>NADPH</name>
        <dbReference type="ChEBI" id="CHEBI:57783"/>
    </ligand>
</feature>
<dbReference type="Pfam" id="PF08436">
    <property type="entry name" value="DXP_redisom_C"/>
    <property type="match status" value="1"/>
</dbReference>
<dbReference type="EC" id="1.1.1.267" evidence="9"/>
<feature type="binding site" evidence="9">
    <location>
        <position position="44"/>
    </location>
    <ligand>
        <name>NADPH</name>
        <dbReference type="ChEBI" id="CHEBI:57783"/>
    </ligand>
</feature>
<dbReference type="InterPro" id="IPR036169">
    <property type="entry name" value="DXPR_C_sf"/>
</dbReference>
<feature type="binding site" evidence="9">
    <location>
        <position position="156"/>
    </location>
    <ligand>
        <name>NADPH</name>
        <dbReference type="ChEBI" id="CHEBI:57783"/>
    </ligand>
</feature>
<feature type="domain" description="1-deoxy-D-xylulose 5-phosphate reductoisomerase N-terminal" evidence="10">
    <location>
        <begin position="37"/>
        <end position="162"/>
    </location>
</feature>
<dbReference type="AlphaFoldDB" id="A0A547P8K3"/>
<dbReference type="SUPFAM" id="SSF51735">
    <property type="entry name" value="NAD(P)-binding Rossmann-fold domains"/>
    <property type="match status" value="1"/>
</dbReference>
<dbReference type="Proteomes" id="UP000316343">
    <property type="component" value="Unassembled WGS sequence"/>
</dbReference>
<keyword evidence="4 9" id="KW-0521">NADP</keyword>
<dbReference type="InterPro" id="IPR013644">
    <property type="entry name" value="DXP_reductoisomerase_C"/>
</dbReference>
<protein>
    <recommendedName>
        <fullName evidence="9">1-deoxy-D-xylulose 5-phosphate reductoisomerase</fullName>
        <shortName evidence="9">DXP reductoisomerase</shortName>
        <ecNumber evidence="9">1.1.1.267</ecNumber>
    </recommendedName>
    <alternativeName>
        <fullName evidence="9">1-deoxyxylulose-5-phosphate reductoisomerase</fullName>
    </alternativeName>
    <alternativeName>
        <fullName evidence="9">2-C-methyl-D-erythritol 4-phosphate synthase</fullName>
    </alternativeName>
</protein>
<feature type="binding site" evidence="9">
    <location>
        <position position="206"/>
    </location>
    <ligand>
        <name>1-deoxy-D-xylulose 5-phosphate</name>
        <dbReference type="ChEBI" id="CHEBI:57792"/>
    </ligand>
</feature>
<comment type="pathway">
    <text evidence="1 9">Isoprenoid biosynthesis; isopentenyl diphosphate biosynthesis via DXP pathway; isopentenyl diphosphate from 1-deoxy-D-xylulose 5-phosphate: step 1/6.</text>
</comment>
<dbReference type="HAMAP" id="MF_00183">
    <property type="entry name" value="DXP_reductoisom"/>
    <property type="match status" value="1"/>
</dbReference>
<dbReference type="InterPro" id="IPR026877">
    <property type="entry name" value="DXPR_C"/>
</dbReference>
<accession>A0A547P8K3</accession>
<dbReference type="PANTHER" id="PTHR30525:SF0">
    <property type="entry name" value="1-DEOXY-D-XYLULOSE 5-PHOSPHATE REDUCTOISOMERASE, CHLOROPLASTIC"/>
    <property type="match status" value="1"/>
</dbReference>